<feature type="coiled-coil region" evidence="1">
    <location>
        <begin position="164"/>
        <end position="191"/>
    </location>
</feature>
<dbReference type="RefSeq" id="WP_243389436.1">
    <property type="nucleotide sequence ID" value="NZ_VFPJ01000001.1"/>
</dbReference>
<evidence type="ECO:0000256" key="2">
    <source>
        <dbReference type="SAM" id="MobiDB-lite"/>
    </source>
</evidence>
<dbReference type="InterPro" id="IPR010982">
    <property type="entry name" value="Lambda_DNA-bd_dom_sf"/>
</dbReference>
<comment type="caution">
    <text evidence="3">The sequence shown here is derived from an EMBL/GenBank/DDBJ whole genome shotgun (WGS) entry which is preliminary data.</text>
</comment>
<organism evidence="3 4">
    <name type="scientific">Flavobacterium branchiophilum</name>
    <dbReference type="NCBI Taxonomy" id="55197"/>
    <lineage>
        <taxon>Bacteria</taxon>
        <taxon>Pseudomonadati</taxon>
        <taxon>Bacteroidota</taxon>
        <taxon>Flavobacteriia</taxon>
        <taxon>Flavobacteriales</taxon>
        <taxon>Flavobacteriaceae</taxon>
        <taxon>Flavobacterium</taxon>
    </lineage>
</organism>
<dbReference type="InterPro" id="IPR001387">
    <property type="entry name" value="Cro/C1-type_HTH"/>
</dbReference>
<dbReference type="CDD" id="cd00093">
    <property type="entry name" value="HTH_XRE"/>
    <property type="match status" value="1"/>
</dbReference>
<evidence type="ECO:0000256" key="1">
    <source>
        <dbReference type="SAM" id="Coils"/>
    </source>
</evidence>
<proteinExistence type="predicted"/>
<dbReference type="Gene3D" id="1.10.260.40">
    <property type="entry name" value="lambda repressor-like DNA-binding domains"/>
    <property type="match status" value="1"/>
</dbReference>
<dbReference type="Proteomes" id="UP000320773">
    <property type="component" value="Unassembled WGS sequence"/>
</dbReference>
<accession>A0A543G5F7</accession>
<dbReference type="EMBL" id="VFPJ01000001">
    <property type="protein sequence ID" value="TQM41313.1"/>
    <property type="molecule type" value="Genomic_DNA"/>
</dbReference>
<gene>
    <name evidence="3" type="ORF">BC670_2264</name>
</gene>
<keyword evidence="1" id="KW-0175">Coiled coil</keyword>
<feature type="region of interest" description="Disordered" evidence="2">
    <location>
        <begin position="42"/>
        <end position="73"/>
    </location>
</feature>
<dbReference type="GO" id="GO:0003677">
    <property type="term" value="F:DNA binding"/>
    <property type="evidence" value="ECO:0007669"/>
    <property type="project" value="InterPro"/>
</dbReference>
<evidence type="ECO:0000313" key="4">
    <source>
        <dbReference type="Proteomes" id="UP000320773"/>
    </source>
</evidence>
<evidence type="ECO:0000313" key="3">
    <source>
        <dbReference type="EMBL" id="TQM41313.1"/>
    </source>
</evidence>
<reference evidence="3 4" key="1">
    <citation type="submission" date="2019-06" db="EMBL/GenBank/DDBJ databases">
        <title>Genomic Encyclopedia of Archaeal and Bacterial Type Strains, Phase II (KMG-II): from individual species to whole genera.</title>
        <authorList>
            <person name="Goeker M."/>
        </authorList>
    </citation>
    <scope>NUCLEOTIDE SEQUENCE [LARGE SCALE GENOMIC DNA]</scope>
    <source>
        <strain evidence="3 4">DSM 24789</strain>
    </source>
</reference>
<sequence length="193" mass="22354">MLIKDKPITIKDKPISIKDKPIIIKVKPLFFVYLHQSLINQQPTTNNQQPTTNNQKPSTNNQQPSTINHQPLKKNSMKNLKHRLTNSTEFPANGNFVHYYLHQNKISKAEVSRKLGVTHTTVSGYMKQQSLQFGILWQLSKVLEYNFVAHLGEYLKIPYQTKVEQELRATIEQQNAHIKSLETEIQILKGLRQ</sequence>
<name>A0A543G5F7_9FLAO</name>
<feature type="compositionally biased region" description="Low complexity" evidence="2">
    <location>
        <begin position="42"/>
        <end position="64"/>
    </location>
</feature>
<protein>
    <submittedName>
        <fullName evidence="3">Helix-turn-helix protein</fullName>
    </submittedName>
</protein>
<dbReference type="AlphaFoldDB" id="A0A543G5F7"/>